<dbReference type="RefSeq" id="YP_007112654.1">
    <property type="nucleotide sequence ID" value="NC_019724.1"/>
</dbReference>
<proteinExistence type="predicted"/>
<keyword evidence="2" id="KW-1185">Reference proteome</keyword>
<protein>
    <submittedName>
        <fullName evidence="1">Uncharacterized protein</fullName>
    </submittedName>
</protein>
<name>K7P7H6_9CAUD</name>
<accession>K7P7H6</accession>
<reference evidence="1 2" key="1">
    <citation type="submission" date="2011-11" db="EMBL/GenBank/DDBJ databases">
        <title>The genomes of several lambdoid coliphages.</title>
        <authorList>
            <person name="Refardt D."/>
            <person name="Gencoglu M."/>
            <person name="Kunzli-Gontarczyk M."/>
            <person name="Bruggmann R."/>
            <person name="Kropinski A.M."/>
        </authorList>
    </citation>
    <scope>NUCLEOTIDE SEQUENCE [LARGE SCALE GENOMIC DNA]</scope>
</reference>
<sequence>MQPILITRMKKLIAICCDCKLHFSPTILQLALVA</sequence>
<dbReference type="OrthoDB" id="40745at10239"/>
<dbReference type="KEGG" id="vg:14182615"/>
<evidence type="ECO:0000313" key="1">
    <source>
        <dbReference type="EMBL" id="AFH20552.1"/>
    </source>
</evidence>
<dbReference type="EMBL" id="JQ086375">
    <property type="protein sequence ID" value="AFH20552.1"/>
    <property type="molecule type" value="Genomic_DNA"/>
</dbReference>
<organism evidence="1 2">
    <name type="scientific">Escherichia phage HK578</name>
    <dbReference type="NCBI Taxonomy" id="1147142"/>
    <lineage>
        <taxon>Viruses</taxon>
        <taxon>Duplodnaviria</taxon>
        <taxon>Heunggongvirae</taxon>
        <taxon>Uroviricota</taxon>
        <taxon>Caudoviricetes</taxon>
        <taxon>Dhillonvirus</taxon>
        <taxon>Dhillonvirus HK578</taxon>
    </lineage>
</organism>
<dbReference type="Proteomes" id="UP000010371">
    <property type="component" value="Segment"/>
</dbReference>
<evidence type="ECO:0000313" key="2">
    <source>
        <dbReference type="Proteomes" id="UP000010371"/>
    </source>
</evidence>
<dbReference type="GeneID" id="14182615"/>
<gene>
    <name evidence="1" type="ORF">HK578_047</name>
</gene>